<dbReference type="Proteomes" id="UP001604277">
    <property type="component" value="Unassembled WGS sequence"/>
</dbReference>
<keyword evidence="6" id="KW-1185">Reference proteome</keyword>
<dbReference type="Pfam" id="PF04043">
    <property type="entry name" value="PMEI"/>
    <property type="match status" value="1"/>
</dbReference>
<evidence type="ECO:0000256" key="1">
    <source>
        <dbReference type="ARBA" id="ARBA00022729"/>
    </source>
</evidence>
<dbReference type="InterPro" id="IPR006501">
    <property type="entry name" value="Pectinesterase_inhib_dom"/>
</dbReference>
<feature type="chain" id="PRO_5044826286" evidence="3">
    <location>
        <begin position="28"/>
        <end position="268"/>
    </location>
</feature>
<accession>A0ABD1WNC0</accession>
<evidence type="ECO:0000259" key="4">
    <source>
        <dbReference type="SMART" id="SM00856"/>
    </source>
</evidence>
<proteinExistence type="predicted"/>
<dbReference type="Gene3D" id="1.20.140.40">
    <property type="entry name" value="Invertase/pectin methylesterase inhibitor family protein"/>
    <property type="match status" value="1"/>
</dbReference>
<dbReference type="SMART" id="SM00856">
    <property type="entry name" value="PMEI"/>
    <property type="match status" value="1"/>
</dbReference>
<feature type="signal peptide" evidence="3">
    <location>
        <begin position="1"/>
        <end position="27"/>
    </location>
</feature>
<gene>
    <name evidence="5" type="ORF">Fot_11718</name>
</gene>
<dbReference type="SUPFAM" id="SSF101148">
    <property type="entry name" value="Plant invertase/pectin methylesterase inhibitor"/>
    <property type="match status" value="1"/>
</dbReference>
<sequence>MESFSSHILAALLFLLAFTTSMDSASAARPTAGGTNTEFIRTSCSATTYPKLCYTSLSTHAAAVRQDSKLLAHTALSVTLDSARSTSTMMGKLSHIRGMRPREIGAMQDCVEELSDSVDQLSRSMKEMNEIKGSNFGMIMSDVQTWVSAAMTDEDTCMEGFAGKVMNGKVKTAVREKIVNTDWPESDENDPRQDTPRQNGSFRIYYRGRGGKRNESVDSLDRDMETKQGMLNSIKKECHLENLNFPPSTQLTYSIDLTDRLTKERNPT</sequence>
<dbReference type="InterPro" id="IPR051955">
    <property type="entry name" value="PME_Inhibitor"/>
</dbReference>
<protein>
    <submittedName>
        <fullName evidence="5">21 kDa protein</fullName>
    </submittedName>
</protein>
<evidence type="ECO:0000313" key="6">
    <source>
        <dbReference type="Proteomes" id="UP001604277"/>
    </source>
</evidence>
<evidence type="ECO:0000256" key="3">
    <source>
        <dbReference type="SAM" id="SignalP"/>
    </source>
</evidence>
<feature type="domain" description="Pectinesterase inhibitor" evidence="4">
    <location>
        <begin position="35"/>
        <end position="179"/>
    </location>
</feature>
<keyword evidence="1 3" id="KW-0732">Signal</keyword>
<evidence type="ECO:0000256" key="2">
    <source>
        <dbReference type="SAM" id="MobiDB-lite"/>
    </source>
</evidence>
<comment type="caution">
    <text evidence="5">The sequence shown here is derived from an EMBL/GenBank/DDBJ whole genome shotgun (WGS) entry which is preliminary data.</text>
</comment>
<dbReference type="CDD" id="cd15798">
    <property type="entry name" value="PMEI-like_3"/>
    <property type="match status" value="1"/>
</dbReference>
<name>A0ABD1WNC0_9LAMI</name>
<dbReference type="PANTHER" id="PTHR31080">
    <property type="entry name" value="PECTINESTERASE INHIBITOR-LIKE"/>
    <property type="match status" value="1"/>
</dbReference>
<feature type="compositionally biased region" description="Basic and acidic residues" evidence="2">
    <location>
        <begin position="212"/>
        <end position="223"/>
    </location>
</feature>
<dbReference type="EMBL" id="JBFOLJ010000003">
    <property type="protein sequence ID" value="KAL2550188.1"/>
    <property type="molecule type" value="Genomic_DNA"/>
</dbReference>
<dbReference type="InterPro" id="IPR035513">
    <property type="entry name" value="Invertase/methylesterase_inhib"/>
</dbReference>
<reference evidence="6" key="1">
    <citation type="submission" date="2024-07" db="EMBL/GenBank/DDBJ databases">
        <title>Two chromosome-level genome assemblies of Korean endemic species Abeliophyllum distichum and Forsythia ovata (Oleaceae).</title>
        <authorList>
            <person name="Jang H."/>
        </authorList>
    </citation>
    <scope>NUCLEOTIDE SEQUENCE [LARGE SCALE GENOMIC DNA]</scope>
</reference>
<evidence type="ECO:0000313" key="5">
    <source>
        <dbReference type="EMBL" id="KAL2550188.1"/>
    </source>
</evidence>
<dbReference type="NCBIfam" id="TIGR01614">
    <property type="entry name" value="PME_inhib"/>
    <property type="match status" value="1"/>
</dbReference>
<dbReference type="AlphaFoldDB" id="A0ABD1WNC0"/>
<organism evidence="5 6">
    <name type="scientific">Forsythia ovata</name>
    <dbReference type="NCBI Taxonomy" id="205694"/>
    <lineage>
        <taxon>Eukaryota</taxon>
        <taxon>Viridiplantae</taxon>
        <taxon>Streptophyta</taxon>
        <taxon>Embryophyta</taxon>
        <taxon>Tracheophyta</taxon>
        <taxon>Spermatophyta</taxon>
        <taxon>Magnoliopsida</taxon>
        <taxon>eudicotyledons</taxon>
        <taxon>Gunneridae</taxon>
        <taxon>Pentapetalae</taxon>
        <taxon>asterids</taxon>
        <taxon>lamiids</taxon>
        <taxon>Lamiales</taxon>
        <taxon>Oleaceae</taxon>
        <taxon>Forsythieae</taxon>
        <taxon>Forsythia</taxon>
    </lineage>
</organism>
<feature type="region of interest" description="Disordered" evidence="2">
    <location>
        <begin position="181"/>
        <end position="223"/>
    </location>
</feature>
<dbReference type="PANTHER" id="PTHR31080:SF117">
    <property type="entry name" value="PLANT INVERTASE_PECTIN METHYLESTERASE INHIBITOR SUPERFAMILY PROTEIN"/>
    <property type="match status" value="1"/>
</dbReference>